<dbReference type="GO" id="GO:0005524">
    <property type="term" value="F:ATP binding"/>
    <property type="evidence" value="ECO:0007669"/>
    <property type="project" value="UniProtKB-UniRule"/>
</dbReference>
<dbReference type="InterPro" id="IPR011009">
    <property type="entry name" value="Kinase-like_dom_sf"/>
</dbReference>
<comment type="caution">
    <text evidence="14">The sequence shown here is derived from an EMBL/GenBank/DDBJ whole genome shotgun (WGS) entry which is preliminary data.</text>
</comment>
<dbReference type="EMBL" id="JAHDYR010000012">
    <property type="protein sequence ID" value="KAG9394939.1"/>
    <property type="molecule type" value="Genomic_DNA"/>
</dbReference>
<evidence type="ECO:0000256" key="4">
    <source>
        <dbReference type="ARBA" id="ARBA00022679"/>
    </source>
</evidence>
<evidence type="ECO:0000256" key="7">
    <source>
        <dbReference type="ARBA" id="ARBA00022840"/>
    </source>
</evidence>
<comment type="catalytic activity">
    <reaction evidence="8">
        <text>L-threonyl-[protein] + ATP = O-phospho-L-threonyl-[protein] + ADP + H(+)</text>
        <dbReference type="Rhea" id="RHEA:46608"/>
        <dbReference type="Rhea" id="RHEA-COMP:11060"/>
        <dbReference type="Rhea" id="RHEA-COMP:11605"/>
        <dbReference type="ChEBI" id="CHEBI:15378"/>
        <dbReference type="ChEBI" id="CHEBI:30013"/>
        <dbReference type="ChEBI" id="CHEBI:30616"/>
        <dbReference type="ChEBI" id="CHEBI:61977"/>
        <dbReference type="ChEBI" id="CHEBI:456216"/>
        <dbReference type="EC" id="2.7.11.1"/>
    </reaction>
</comment>
<reference evidence="14" key="1">
    <citation type="submission" date="2021-05" db="EMBL/GenBank/DDBJ databases">
        <title>A free-living protist that lacks canonical eukaryotic 1 DNA replication and segregation systems.</title>
        <authorList>
            <person name="Salas-Leiva D.E."/>
            <person name="Tromer E.C."/>
            <person name="Curtis B.A."/>
            <person name="Jerlstrom-Hultqvist J."/>
            <person name="Kolisko M."/>
            <person name="Yi Z."/>
            <person name="Salas-Leiva J.S."/>
            <person name="Gallot-Lavallee L."/>
            <person name="Kops G.J.P.L."/>
            <person name="Archibald J.M."/>
            <person name="Simpson A.G.B."/>
            <person name="Roger A.J."/>
        </authorList>
    </citation>
    <scope>NUCLEOTIDE SEQUENCE</scope>
    <source>
        <strain evidence="14">BICM</strain>
    </source>
</reference>
<evidence type="ECO:0000256" key="8">
    <source>
        <dbReference type="ARBA" id="ARBA00047899"/>
    </source>
</evidence>
<evidence type="ECO:0000256" key="2">
    <source>
        <dbReference type="ARBA" id="ARBA00012513"/>
    </source>
</evidence>
<dbReference type="EC" id="2.7.11.1" evidence="2"/>
<feature type="region of interest" description="Disordered" evidence="12">
    <location>
        <begin position="373"/>
        <end position="411"/>
    </location>
</feature>
<dbReference type="GO" id="GO:0004674">
    <property type="term" value="F:protein serine/threonine kinase activity"/>
    <property type="evidence" value="ECO:0007669"/>
    <property type="project" value="UniProtKB-KW"/>
</dbReference>
<evidence type="ECO:0000256" key="11">
    <source>
        <dbReference type="RuleBase" id="RU000304"/>
    </source>
</evidence>
<evidence type="ECO:0000256" key="6">
    <source>
        <dbReference type="ARBA" id="ARBA00022777"/>
    </source>
</evidence>
<feature type="binding site" evidence="10">
    <location>
        <position position="33"/>
    </location>
    <ligand>
        <name>ATP</name>
        <dbReference type="ChEBI" id="CHEBI:30616"/>
    </ligand>
</feature>
<dbReference type="SMART" id="SM00220">
    <property type="entry name" value="S_TKc"/>
    <property type="match status" value="1"/>
</dbReference>
<evidence type="ECO:0000256" key="5">
    <source>
        <dbReference type="ARBA" id="ARBA00022741"/>
    </source>
</evidence>
<dbReference type="InterPro" id="IPR001245">
    <property type="entry name" value="Ser-Thr/Tyr_kinase_cat_dom"/>
</dbReference>
<dbReference type="Gene3D" id="1.10.510.10">
    <property type="entry name" value="Transferase(Phosphotransferase) domain 1"/>
    <property type="match status" value="1"/>
</dbReference>
<protein>
    <recommendedName>
        <fullName evidence="2">non-specific serine/threonine protein kinase</fullName>
        <ecNumber evidence="2">2.7.11.1</ecNumber>
    </recommendedName>
</protein>
<dbReference type="FunFam" id="3.30.200.20:FF:000097">
    <property type="entry name" value="Probable serine/threonine-protein kinase nek1"/>
    <property type="match status" value="1"/>
</dbReference>
<evidence type="ECO:0000256" key="3">
    <source>
        <dbReference type="ARBA" id="ARBA00022527"/>
    </source>
</evidence>
<dbReference type="PRINTS" id="PR00109">
    <property type="entry name" value="TYRKINASE"/>
</dbReference>
<dbReference type="PANTHER" id="PTHR44899">
    <property type="entry name" value="CAMK FAMILY PROTEIN KINASE"/>
    <property type="match status" value="1"/>
</dbReference>
<keyword evidence="3 11" id="KW-0723">Serine/threonine-protein kinase</keyword>
<dbReference type="Pfam" id="PF00069">
    <property type="entry name" value="Pkinase"/>
    <property type="match status" value="1"/>
</dbReference>
<evidence type="ECO:0000313" key="14">
    <source>
        <dbReference type="EMBL" id="KAG9394939.1"/>
    </source>
</evidence>
<keyword evidence="6 14" id="KW-0418">Kinase</keyword>
<accession>A0A8J6B5X0</accession>
<dbReference type="Proteomes" id="UP000717585">
    <property type="component" value="Unassembled WGS sequence"/>
</dbReference>
<keyword evidence="5 10" id="KW-0547">Nucleotide-binding</keyword>
<dbReference type="InterPro" id="IPR017441">
    <property type="entry name" value="Protein_kinase_ATP_BS"/>
</dbReference>
<evidence type="ECO:0000313" key="15">
    <source>
        <dbReference type="Proteomes" id="UP000717585"/>
    </source>
</evidence>
<dbReference type="PROSITE" id="PS00107">
    <property type="entry name" value="PROTEIN_KINASE_ATP"/>
    <property type="match status" value="1"/>
</dbReference>
<dbReference type="PANTHER" id="PTHR44899:SF6">
    <property type="entry name" value="SERINE_THREONINE PROTEIN KINASE"/>
    <property type="match status" value="1"/>
</dbReference>
<dbReference type="PROSITE" id="PS50011">
    <property type="entry name" value="PROTEIN_KINASE_DOM"/>
    <property type="match status" value="1"/>
</dbReference>
<evidence type="ECO:0000256" key="9">
    <source>
        <dbReference type="ARBA" id="ARBA00048679"/>
    </source>
</evidence>
<comment type="catalytic activity">
    <reaction evidence="9">
        <text>L-seryl-[protein] + ATP = O-phospho-L-seryl-[protein] + ADP + H(+)</text>
        <dbReference type="Rhea" id="RHEA:17989"/>
        <dbReference type="Rhea" id="RHEA-COMP:9863"/>
        <dbReference type="Rhea" id="RHEA-COMP:11604"/>
        <dbReference type="ChEBI" id="CHEBI:15378"/>
        <dbReference type="ChEBI" id="CHEBI:29999"/>
        <dbReference type="ChEBI" id="CHEBI:30616"/>
        <dbReference type="ChEBI" id="CHEBI:83421"/>
        <dbReference type="ChEBI" id="CHEBI:456216"/>
        <dbReference type="EC" id="2.7.11.1"/>
    </reaction>
</comment>
<dbReference type="PROSITE" id="PS00108">
    <property type="entry name" value="PROTEIN_KINASE_ST"/>
    <property type="match status" value="1"/>
</dbReference>
<sequence length="432" mass="49187">MKEFAIETFLGKGSYGAVYKVKRRSDSKVYAIKEVQLRNMSPRERQESLNEIRLLASVSSPNICRYYDSFFENDKLFIVMDYAPKGDLQQAIYERKKRRRLFDEAQVWSMFLQVALALKHLHGRKILHRDLKTANIFMMGESIVKLGDLGVSKLLKADDQLAKTSIGTPFYISPEIWRARSYNEKSDVWSLGICLYEMLTFRHPYEAHDLKGLANKVLYGRRQPIASHYSTDMTNVLNACLSQEPSRRPSIETLFSMQEIRSRLHLVPTAHTMPGTEGQPPLLQPSPQLKRQLVDTIRFKRQGRQLAVNLPSPKYGMVSPKMKVSPMPDLPAHLPKIGARLTTIGEESRTGARRPVAPARIPRYQAARPRGYQAPHAMPQPAKPINHANAAPKVTRPRYPANPSRRPVARSVRPAVYGKARAPPAREMGWIR</sequence>
<dbReference type="SUPFAM" id="SSF56112">
    <property type="entry name" value="Protein kinase-like (PK-like)"/>
    <property type="match status" value="1"/>
</dbReference>
<evidence type="ECO:0000256" key="1">
    <source>
        <dbReference type="ARBA" id="ARBA00010886"/>
    </source>
</evidence>
<dbReference type="InterPro" id="IPR000719">
    <property type="entry name" value="Prot_kinase_dom"/>
</dbReference>
<dbReference type="OrthoDB" id="248923at2759"/>
<keyword evidence="7 10" id="KW-0067">ATP-binding</keyword>
<evidence type="ECO:0000256" key="12">
    <source>
        <dbReference type="SAM" id="MobiDB-lite"/>
    </source>
</evidence>
<keyword evidence="4" id="KW-0808">Transferase</keyword>
<comment type="similarity">
    <text evidence="1">Belongs to the protein kinase superfamily. NEK Ser/Thr protein kinase family. NIMA subfamily.</text>
</comment>
<organism evidence="14 15">
    <name type="scientific">Carpediemonas membranifera</name>
    <dbReference type="NCBI Taxonomy" id="201153"/>
    <lineage>
        <taxon>Eukaryota</taxon>
        <taxon>Metamonada</taxon>
        <taxon>Carpediemonas-like organisms</taxon>
        <taxon>Carpediemonas</taxon>
    </lineage>
</organism>
<gene>
    <name evidence="14" type="ORF">J8273_0147</name>
</gene>
<feature type="domain" description="Protein kinase" evidence="13">
    <location>
        <begin position="4"/>
        <end position="260"/>
    </location>
</feature>
<evidence type="ECO:0000259" key="13">
    <source>
        <dbReference type="PROSITE" id="PS50011"/>
    </source>
</evidence>
<name>A0A8J6B5X0_9EUKA</name>
<dbReference type="Gene3D" id="3.30.200.20">
    <property type="entry name" value="Phosphorylase Kinase, domain 1"/>
    <property type="match status" value="1"/>
</dbReference>
<evidence type="ECO:0000256" key="10">
    <source>
        <dbReference type="PROSITE-ProRule" id="PRU10141"/>
    </source>
</evidence>
<dbReference type="InterPro" id="IPR008271">
    <property type="entry name" value="Ser/Thr_kinase_AS"/>
</dbReference>
<keyword evidence="15" id="KW-1185">Reference proteome</keyword>
<proteinExistence type="inferred from homology"/>
<dbReference type="InterPro" id="IPR051131">
    <property type="entry name" value="NEK_Ser/Thr_kinase_NIMA"/>
</dbReference>
<dbReference type="CDD" id="cd08215">
    <property type="entry name" value="STKc_Nek"/>
    <property type="match status" value="1"/>
</dbReference>
<dbReference type="AlphaFoldDB" id="A0A8J6B5X0"/>